<reference evidence="15 16" key="1">
    <citation type="journal article" date="2018" name="Nat. Biotechnol.">
        <title>A standardized bacterial taxonomy based on genome phylogeny substantially revises the tree of life.</title>
        <authorList>
            <person name="Parks D.H."/>
            <person name="Chuvochina M."/>
            <person name="Waite D.W."/>
            <person name="Rinke C."/>
            <person name="Skarshewski A."/>
            <person name="Chaumeil P.A."/>
            <person name="Hugenholtz P."/>
        </authorList>
    </citation>
    <scope>NUCLEOTIDE SEQUENCE [LARGE SCALE GENOMIC DNA]</scope>
    <source>
        <strain evidence="15">UBA8844</strain>
    </source>
</reference>
<evidence type="ECO:0000256" key="12">
    <source>
        <dbReference type="ARBA" id="ARBA00032932"/>
    </source>
</evidence>
<keyword evidence="8 14" id="KW-1133">Transmembrane helix</keyword>
<organism evidence="15 16">
    <name type="scientific">Gemmatimonas aurantiaca</name>
    <dbReference type="NCBI Taxonomy" id="173480"/>
    <lineage>
        <taxon>Bacteria</taxon>
        <taxon>Pseudomonadati</taxon>
        <taxon>Gemmatimonadota</taxon>
        <taxon>Gemmatimonadia</taxon>
        <taxon>Gemmatimonadales</taxon>
        <taxon>Gemmatimonadaceae</taxon>
        <taxon>Gemmatimonas</taxon>
    </lineage>
</organism>
<feature type="transmembrane region" description="Helical" evidence="14">
    <location>
        <begin position="245"/>
        <end position="264"/>
    </location>
</feature>
<feature type="transmembrane region" description="Helical" evidence="14">
    <location>
        <begin position="87"/>
        <end position="104"/>
    </location>
</feature>
<accession>A0A3D4V982</accession>
<dbReference type="GO" id="GO:0009252">
    <property type="term" value="P:peptidoglycan biosynthetic process"/>
    <property type="evidence" value="ECO:0007669"/>
    <property type="project" value="UniProtKB-KW"/>
</dbReference>
<name>A0A3D4V982_9BACT</name>
<keyword evidence="14" id="KW-0961">Cell wall biogenesis/degradation</keyword>
<evidence type="ECO:0000256" key="4">
    <source>
        <dbReference type="ARBA" id="ARBA00021581"/>
    </source>
</evidence>
<feature type="transmembrane region" description="Helical" evidence="14">
    <location>
        <begin position="116"/>
        <end position="133"/>
    </location>
</feature>
<comment type="similarity">
    <text evidence="2 14">Belongs to the UppP family.</text>
</comment>
<dbReference type="GO" id="GO:0008360">
    <property type="term" value="P:regulation of cell shape"/>
    <property type="evidence" value="ECO:0007669"/>
    <property type="project" value="UniProtKB-KW"/>
</dbReference>
<dbReference type="GO" id="GO:0071555">
    <property type="term" value="P:cell wall organization"/>
    <property type="evidence" value="ECO:0007669"/>
    <property type="project" value="UniProtKB-KW"/>
</dbReference>
<dbReference type="SMR" id="A0A3D4V982"/>
<dbReference type="PANTHER" id="PTHR30622">
    <property type="entry name" value="UNDECAPRENYL-DIPHOSPHATASE"/>
    <property type="match status" value="1"/>
</dbReference>
<dbReference type="Proteomes" id="UP000264071">
    <property type="component" value="Unassembled WGS sequence"/>
</dbReference>
<dbReference type="InterPro" id="IPR003824">
    <property type="entry name" value="UppP"/>
</dbReference>
<comment type="function">
    <text evidence="14">Catalyzes the dephosphorylation of undecaprenyl diphosphate (UPP). Confers resistance to bacitracin.</text>
</comment>
<keyword evidence="14" id="KW-0573">Peptidoglycan synthesis</keyword>
<evidence type="ECO:0000256" key="7">
    <source>
        <dbReference type="ARBA" id="ARBA00022801"/>
    </source>
</evidence>
<evidence type="ECO:0000313" key="16">
    <source>
        <dbReference type="Proteomes" id="UP000264071"/>
    </source>
</evidence>
<evidence type="ECO:0000256" key="10">
    <source>
        <dbReference type="ARBA" id="ARBA00023251"/>
    </source>
</evidence>
<comment type="caution">
    <text evidence="15">The sequence shown here is derived from an EMBL/GenBank/DDBJ whole genome shotgun (WGS) entry which is preliminary data.</text>
</comment>
<comment type="catalytic activity">
    <reaction evidence="13 14">
        <text>di-trans,octa-cis-undecaprenyl diphosphate + H2O = di-trans,octa-cis-undecaprenyl phosphate + phosphate + H(+)</text>
        <dbReference type="Rhea" id="RHEA:28094"/>
        <dbReference type="ChEBI" id="CHEBI:15377"/>
        <dbReference type="ChEBI" id="CHEBI:15378"/>
        <dbReference type="ChEBI" id="CHEBI:43474"/>
        <dbReference type="ChEBI" id="CHEBI:58405"/>
        <dbReference type="ChEBI" id="CHEBI:60392"/>
        <dbReference type="EC" id="3.6.1.27"/>
    </reaction>
</comment>
<proteinExistence type="inferred from homology"/>
<dbReference type="PANTHER" id="PTHR30622:SF4">
    <property type="entry name" value="UNDECAPRENYL-DIPHOSPHATASE"/>
    <property type="match status" value="1"/>
</dbReference>
<dbReference type="AlphaFoldDB" id="A0A3D4V982"/>
<dbReference type="NCBIfam" id="TIGR00753">
    <property type="entry name" value="undec_PP_bacA"/>
    <property type="match status" value="1"/>
</dbReference>
<dbReference type="EC" id="3.6.1.27" evidence="3 14"/>
<feature type="transmembrane region" description="Helical" evidence="14">
    <location>
        <begin position="215"/>
        <end position="239"/>
    </location>
</feature>
<keyword evidence="14" id="KW-0133">Cell shape</keyword>
<evidence type="ECO:0000256" key="3">
    <source>
        <dbReference type="ARBA" id="ARBA00012374"/>
    </source>
</evidence>
<gene>
    <name evidence="14 15" type="primary">uppP</name>
    <name evidence="15" type="ORF">DGD08_08840</name>
</gene>
<dbReference type="GO" id="GO:0046677">
    <property type="term" value="P:response to antibiotic"/>
    <property type="evidence" value="ECO:0007669"/>
    <property type="project" value="UniProtKB-UniRule"/>
</dbReference>
<evidence type="ECO:0000256" key="5">
    <source>
        <dbReference type="ARBA" id="ARBA00022475"/>
    </source>
</evidence>
<evidence type="ECO:0000256" key="11">
    <source>
        <dbReference type="ARBA" id="ARBA00032707"/>
    </source>
</evidence>
<dbReference type="EMBL" id="DPIY01000008">
    <property type="protein sequence ID" value="HCT57302.1"/>
    <property type="molecule type" value="Genomic_DNA"/>
</dbReference>
<dbReference type="GO" id="GO:0050380">
    <property type="term" value="F:undecaprenyl-diphosphatase activity"/>
    <property type="evidence" value="ECO:0007669"/>
    <property type="project" value="UniProtKB-UniRule"/>
</dbReference>
<evidence type="ECO:0000256" key="8">
    <source>
        <dbReference type="ARBA" id="ARBA00022989"/>
    </source>
</evidence>
<evidence type="ECO:0000256" key="2">
    <source>
        <dbReference type="ARBA" id="ARBA00010621"/>
    </source>
</evidence>
<feature type="transmembrane region" description="Helical" evidence="14">
    <location>
        <begin position="185"/>
        <end position="203"/>
    </location>
</feature>
<comment type="miscellaneous">
    <text evidence="14">Bacitracin is thought to be involved in the inhibition of peptidoglycan synthesis by sequestering undecaprenyl diphosphate, thereby reducing the pool of lipid carrier available.</text>
</comment>
<evidence type="ECO:0000256" key="6">
    <source>
        <dbReference type="ARBA" id="ARBA00022692"/>
    </source>
</evidence>
<protein>
    <recommendedName>
        <fullName evidence="4 14">Undecaprenyl-diphosphatase</fullName>
        <ecNumber evidence="3 14">3.6.1.27</ecNumber>
    </recommendedName>
    <alternativeName>
        <fullName evidence="12 14">Bacitracin resistance protein</fullName>
    </alternativeName>
    <alternativeName>
        <fullName evidence="11 14">Undecaprenyl pyrophosphate phosphatase</fullName>
    </alternativeName>
</protein>
<dbReference type="HAMAP" id="MF_01006">
    <property type="entry name" value="Undec_diphosphatase"/>
    <property type="match status" value="1"/>
</dbReference>
<evidence type="ECO:0000256" key="9">
    <source>
        <dbReference type="ARBA" id="ARBA00023136"/>
    </source>
</evidence>
<evidence type="ECO:0000256" key="14">
    <source>
        <dbReference type="HAMAP-Rule" id="MF_01006"/>
    </source>
</evidence>
<evidence type="ECO:0000256" key="13">
    <source>
        <dbReference type="ARBA" id="ARBA00047594"/>
    </source>
</evidence>
<comment type="subcellular location">
    <subcellularLocation>
        <location evidence="1 14">Cell membrane</location>
        <topology evidence="1 14">Multi-pass membrane protein</topology>
    </subcellularLocation>
</comment>
<dbReference type="Pfam" id="PF02673">
    <property type="entry name" value="BacA"/>
    <property type="match status" value="1"/>
</dbReference>
<evidence type="ECO:0000313" key="15">
    <source>
        <dbReference type="EMBL" id="HCT57302.1"/>
    </source>
</evidence>
<sequence>MTVWQAIVLGIVQGLTEPLPVSSSAHLALTPYFLGWSDPGLAFDVALHFGTLLALIWYFRREWLEMIASAWRIARTRRVETVHDRRVLYLIAATIPGGIGGLLLNDLAETTFRSPVVIATSLIVMGILLWAVDRWSARARVLEEVTLRDAIIVGCAQVLALVPGVSRSGSTMTAGRLLKLDRPSVARFSFLMSMPITLAAVIVKMPDAVREHGASLPLLAGVAAAAVSSWFAISVLLRYVARHSFGVFAVYRVLLGIVVFATLASRT</sequence>
<evidence type="ECO:0000256" key="1">
    <source>
        <dbReference type="ARBA" id="ARBA00004651"/>
    </source>
</evidence>
<dbReference type="OMA" id="AWYRIVF"/>
<keyword evidence="7 14" id="KW-0378">Hydrolase</keyword>
<keyword evidence="5 14" id="KW-1003">Cell membrane</keyword>
<keyword evidence="10 14" id="KW-0046">Antibiotic resistance</keyword>
<keyword evidence="6 14" id="KW-0812">Transmembrane</keyword>
<keyword evidence="9 14" id="KW-0472">Membrane</keyword>
<dbReference type="GO" id="GO:0005886">
    <property type="term" value="C:plasma membrane"/>
    <property type="evidence" value="ECO:0007669"/>
    <property type="project" value="UniProtKB-SubCell"/>
</dbReference>
<feature type="transmembrane region" description="Helical" evidence="14">
    <location>
        <begin position="40"/>
        <end position="59"/>
    </location>
</feature>